<dbReference type="OrthoDB" id="367883at2"/>
<evidence type="ECO:0000313" key="10">
    <source>
        <dbReference type="Proteomes" id="UP000272117"/>
    </source>
</evidence>
<dbReference type="PANTHER" id="PTHR30026:SF20">
    <property type="entry name" value="OUTER MEMBRANE PROTEIN TOLC"/>
    <property type="match status" value="1"/>
</dbReference>
<keyword evidence="3" id="KW-0813">Transport</keyword>
<dbReference type="EMBL" id="RJJD01000004">
    <property type="protein sequence ID" value="RNI28857.1"/>
    <property type="molecule type" value="Genomic_DNA"/>
</dbReference>
<dbReference type="GO" id="GO:1990281">
    <property type="term" value="C:efflux pump complex"/>
    <property type="evidence" value="ECO:0007669"/>
    <property type="project" value="TreeGrafter"/>
</dbReference>
<feature type="chain" id="PRO_5018246710" evidence="8">
    <location>
        <begin position="27"/>
        <end position="492"/>
    </location>
</feature>
<keyword evidence="10" id="KW-1185">Reference proteome</keyword>
<dbReference type="PANTHER" id="PTHR30026">
    <property type="entry name" value="OUTER MEMBRANE PROTEIN TOLC"/>
    <property type="match status" value="1"/>
</dbReference>
<dbReference type="InterPro" id="IPR003423">
    <property type="entry name" value="OMP_efflux"/>
</dbReference>
<evidence type="ECO:0000256" key="8">
    <source>
        <dbReference type="SAM" id="SignalP"/>
    </source>
</evidence>
<sequence>MKKRISVSWLLLGWLLTLLAPRPVMAQEQAFSLQQAIQYALQNRPNLKTLRNQEQIDKAKVGEVRAIGLPQVNAGVDISNNFIQQKSIVDFSAFGGGGQLNNFTITQQQLNSGQDIVLTPTYTVPEGMSGPQAITFVQPWTGAAALSASQLLFDGSYLIGLRAASTYTQLSKKSTQQGEIEVAEQVSKAYYSVLVAGEQIKLLDQNLARLDTLLRQTTVMNTNGFVEKLDVDRLKVSYNNLKIDRDKAQRLLVLGEQLLKFQMGFPQTQPILLTDQLNESSLANAKPRINYSSFQYANRIEYSILETQRDLALLQQRNIKSGYWPRLLLNANYGYNGVGNTAGKLLDVKAGANNTTTRNWFDFGVVGVSLQVPIFDGLRKSYQVQQSRIQLENVKLGFEQLQQSIDLQLRQSDVTVENTLSVLQAQRQNLELAEEIARVSRIKYQEGVGSNLEVITAETDLRAAQTSYYSALYDALIAQVDADRATGALLLK</sequence>
<evidence type="ECO:0000256" key="6">
    <source>
        <dbReference type="ARBA" id="ARBA00023136"/>
    </source>
</evidence>
<evidence type="ECO:0000313" key="9">
    <source>
        <dbReference type="EMBL" id="RNI28857.1"/>
    </source>
</evidence>
<dbReference type="Proteomes" id="UP000272117">
    <property type="component" value="Unassembled WGS sequence"/>
</dbReference>
<comment type="caution">
    <text evidence="9">The sequence shown here is derived from an EMBL/GenBank/DDBJ whole genome shotgun (WGS) entry which is preliminary data.</text>
</comment>
<protein>
    <submittedName>
        <fullName evidence="9">TolC family protein</fullName>
    </submittedName>
</protein>
<dbReference type="Gene3D" id="1.20.1600.10">
    <property type="entry name" value="Outer membrane efflux proteins (OEP)"/>
    <property type="match status" value="1"/>
</dbReference>
<dbReference type="Pfam" id="PF02321">
    <property type="entry name" value="OEP"/>
    <property type="match status" value="1"/>
</dbReference>
<name>A0A3M9MUK5_9BACT</name>
<evidence type="ECO:0000256" key="7">
    <source>
        <dbReference type="ARBA" id="ARBA00023237"/>
    </source>
</evidence>
<keyword evidence="5" id="KW-0812">Transmembrane</keyword>
<dbReference type="GO" id="GO:0015562">
    <property type="term" value="F:efflux transmembrane transporter activity"/>
    <property type="evidence" value="ECO:0007669"/>
    <property type="project" value="InterPro"/>
</dbReference>
<comment type="subcellular location">
    <subcellularLocation>
        <location evidence="1">Cell outer membrane</location>
    </subcellularLocation>
</comment>
<evidence type="ECO:0000256" key="2">
    <source>
        <dbReference type="ARBA" id="ARBA00007613"/>
    </source>
</evidence>
<dbReference type="RefSeq" id="WP_123126712.1">
    <property type="nucleotide sequence ID" value="NZ_RJJD01000004.1"/>
</dbReference>
<feature type="signal peptide" evidence="8">
    <location>
        <begin position="1"/>
        <end position="26"/>
    </location>
</feature>
<proteinExistence type="inferred from homology"/>
<dbReference type="InterPro" id="IPR051906">
    <property type="entry name" value="TolC-like"/>
</dbReference>
<reference evidence="9 10" key="1">
    <citation type="submission" date="2018-11" db="EMBL/GenBank/DDBJ databases">
        <title>Rufibacter latericius sp. nov., isolated from water in Baiyang Lake.</title>
        <authorList>
            <person name="Yang Y."/>
        </authorList>
    </citation>
    <scope>NUCLEOTIDE SEQUENCE [LARGE SCALE GENOMIC DNA]</scope>
    <source>
        <strain evidence="9 10">R-22-1c-1</strain>
    </source>
</reference>
<keyword evidence="4" id="KW-1134">Transmembrane beta strand</keyword>
<keyword evidence="8" id="KW-0732">Signal</keyword>
<keyword evidence="7" id="KW-0998">Cell outer membrane</keyword>
<dbReference type="AlphaFoldDB" id="A0A3M9MUK5"/>
<evidence type="ECO:0000256" key="3">
    <source>
        <dbReference type="ARBA" id="ARBA00022448"/>
    </source>
</evidence>
<keyword evidence="6" id="KW-0472">Membrane</keyword>
<gene>
    <name evidence="9" type="ORF">EFB08_09535</name>
</gene>
<evidence type="ECO:0000256" key="1">
    <source>
        <dbReference type="ARBA" id="ARBA00004442"/>
    </source>
</evidence>
<dbReference type="GO" id="GO:0015288">
    <property type="term" value="F:porin activity"/>
    <property type="evidence" value="ECO:0007669"/>
    <property type="project" value="TreeGrafter"/>
</dbReference>
<accession>A0A3M9MUK5</accession>
<organism evidence="9 10">
    <name type="scientific">Rufibacter latericius</name>
    <dbReference type="NCBI Taxonomy" id="2487040"/>
    <lineage>
        <taxon>Bacteria</taxon>
        <taxon>Pseudomonadati</taxon>
        <taxon>Bacteroidota</taxon>
        <taxon>Cytophagia</taxon>
        <taxon>Cytophagales</taxon>
        <taxon>Hymenobacteraceae</taxon>
        <taxon>Rufibacter</taxon>
    </lineage>
</organism>
<dbReference type="GO" id="GO:0009279">
    <property type="term" value="C:cell outer membrane"/>
    <property type="evidence" value="ECO:0007669"/>
    <property type="project" value="UniProtKB-SubCell"/>
</dbReference>
<comment type="similarity">
    <text evidence="2">Belongs to the outer membrane factor (OMF) (TC 1.B.17) family.</text>
</comment>
<evidence type="ECO:0000256" key="4">
    <source>
        <dbReference type="ARBA" id="ARBA00022452"/>
    </source>
</evidence>
<dbReference type="SUPFAM" id="SSF56954">
    <property type="entry name" value="Outer membrane efflux proteins (OEP)"/>
    <property type="match status" value="1"/>
</dbReference>
<evidence type="ECO:0000256" key="5">
    <source>
        <dbReference type="ARBA" id="ARBA00022692"/>
    </source>
</evidence>